<dbReference type="EMBL" id="JAUSZV010000005">
    <property type="protein sequence ID" value="MDQ0904848.1"/>
    <property type="molecule type" value="Genomic_DNA"/>
</dbReference>
<organism evidence="1 2">
    <name type="scientific">Streptomyces canus</name>
    <dbReference type="NCBI Taxonomy" id="58343"/>
    <lineage>
        <taxon>Bacteria</taxon>
        <taxon>Bacillati</taxon>
        <taxon>Actinomycetota</taxon>
        <taxon>Actinomycetes</taxon>
        <taxon>Kitasatosporales</taxon>
        <taxon>Streptomycetaceae</taxon>
        <taxon>Streptomyces</taxon>
        <taxon>Streptomyces aurantiacus group</taxon>
    </lineage>
</organism>
<accession>A0AAW8F5S1</accession>
<sequence length="275" mass="29881">MSVVVWITEGTWPACVDATLTRAGAGEEIVQLYVYDDTLAETAHGAFAGLLGRGHPERDPGHHIEQLSESAGRDLLDSTARQLGRPARTLLTHGEAGEGFMEAGRPGGQHLQGFVDVPPGSGLGYPESGPELRERLILAQMDKGEQRLLEATELTPAGVAGPAVLVQQPGNMLNQLVRDVEHGSIRNHQGPFGRRCAEWNHTPTTRGPVWSPHQLTSPFHPPAQDERGSVTHTRRVINNRVPTFTGEGPRTRALILRHLCGEFFNLALGVAHLRK</sequence>
<dbReference type="Proteomes" id="UP001234216">
    <property type="component" value="Unassembled WGS sequence"/>
</dbReference>
<proteinExistence type="predicted"/>
<reference evidence="1" key="1">
    <citation type="submission" date="2023-07" db="EMBL/GenBank/DDBJ databases">
        <title>Comparative genomics of wheat-associated soil bacteria to identify genetic determinants of phenazine resistance.</title>
        <authorList>
            <person name="Mouncey N."/>
        </authorList>
    </citation>
    <scope>NUCLEOTIDE SEQUENCE</scope>
    <source>
        <strain evidence="1">V4I22</strain>
    </source>
</reference>
<evidence type="ECO:0000313" key="1">
    <source>
        <dbReference type="EMBL" id="MDQ0904848.1"/>
    </source>
</evidence>
<gene>
    <name evidence="1" type="ORF">QFZ22_000833</name>
</gene>
<name>A0AAW8F5S1_9ACTN</name>
<evidence type="ECO:0000313" key="2">
    <source>
        <dbReference type="Proteomes" id="UP001234216"/>
    </source>
</evidence>
<dbReference type="AlphaFoldDB" id="A0AAW8F5S1"/>
<protein>
    <submittedName>
        <fullName evidence="1">Uncharacterized protein</fullName>
    </submittedName>
</protein>
<comment type="caution">
    <text evidence="1">The sequence shown here is derived from an EMBL/GenBank/DDBJ whole genome shotgun (WGS) entry which is preliminary data.</text>
</comment>